<dbReference type="PANTHER" id="PTHR43150">
    <property type="entry name" value="HYPERKINETIC, ISOFORM M"/>
    <property type="match status" value="1"/>
</dbReference>
<name>A0A3M7LXG3_9PLEO</name>
<keyword evidence="3" id="KW-0560">Oxidoreductase</keyword>
<dbReference type="InterPro" id="IPR036812">
    <property type="entry name" value="NAD(P)_OxRdtase_dom_sf"/>
</dbReference>
<dbReference type="PANTHER" id="PTHR43150:SF2">
    <property type="entry name" value="HYPERKINETIC, ISOFORM M"/>
    <property type="match status" value="1"/>
</dbReference>
<comment type="similarity">
    <text evidence="1">Belongs to the shaker potassium channel beta subunit family.</text>
</comment>
<dbReference type="GO" id="GO:0016491">
    <property type="term" value="F:oxidoreductase activity"/>
    <property type="evidence" value="ECO:0007669"/>
    <property type="project" value="UniProtKB-KW"/>
</dbReference>
<evidence type="ECO:0000259" key="4">
    <source>
        <dbReference type="Pfam" id="PF00248"/>
    </source>
</evidence>
<dbReference type="InterPro" id="IPR005399">
    <property type="entry name" value="K_chnl_volt-dep_bsu_KCNAB-rel"/>
</dbReference>
<gene>
    <name evidence="5" type="ORF">GMOD_00002282</name>
</gene>
<evidence type="ECO:0000313" key="5">
    <source>
        <dbReference type="EMBL" id="RMZ66904.1"/>
    </source>
</evidence>
<dbReference type="OrthoDB" id="1720422at2759"/>
<reference evidence="5 6" key="1">
    <citation type="journal article" date="2014" name="PLoS ONE">
        <title>De novo Genome Assembly of the Fungal Plant Pathogen Pyrenophora semeniperda.</title>
        <authorList>
            <person name="Soliai M.M."/>
            <person name="Meyer S.E."/>
            <person name="Udall J.A."/>
            <person name="Elzinga D.E."/>
            <person name="Hermansen R.A."/>
            <person name="Bodily P.M."/>
            <person name="Hart A.A."/>
            <person name="Coleman C.E."/>
        </authorList>
    </citation>
    <scope>NUCLEOTIDE SEQUENCE [LARGE SCALE GENOMIC DNA]</scope>
    <source>
        <strain evidence="5 6">CCB06</strain>
        <tissue evidence="5">Mycelium</tissue>
    </source>
</reference>
<dbReference type="GO" id="GO:0034220">
    <property type="term" value="P:monoatomic ion transmembrane transport"/>
    <property type="evidence" value="ECO:0007669"/>
    <property type="project" value="UniProtKB-KW"/>
</dbReference>
<dbReference type="SUPFAM" id="SSF51430">
    <property type="entry name" value="NAD(P)-linked oxidoreductase"/>
    <property type="match status" value="1"/>
</dbReference>
<proteinExistence type="inferred from homology"/>
<dbReference type="Pfam" id="PF00248">
    <property type="entry name" value="Aldo_ket_red"/>
    <property type="match status" value="1"/>
</dbReference>
<keyword evidence="5" id="KW-0813">Transport</keyword>
<protein>
    <submittedName>
        <fullName evidence="5">Voltage-gated potassium channel beta-2 subunit</fullName>
    </submittedName>
</protein>
<dbReference type="PRINTS" id="PR01577">
    <property type="entry name" value="KCNABCHANNEL"/>
</dbReference>
<dbReference type="EMBL" id="KE747809">
    <property type="protein sequence ID" value="RMZ66904.1"/>
    <property type="molecule type" value="Genomic_DNA"/>
</dbReference>
<dbReference type="Gene3D" id="3.20.20.100">
    <property type="entry name" value="NADP-dependent oxidoreductase domain"/>
    <property type="match status" value="1"/>
</dbReference>
<dbReference type="CDD" id="cd19143">
    <property type="entry name" value="AKR_AKR6C1_2"/>
    <property type="match status" value="1"/>
</dbReference>
<keyword evidence="5" id="KW-0406">Ion transport</keyword>
<dbReference type="Proteomes" id="UP000265663">
    <property type="component" value="Unassembled WGS sequence"/>
</dbReference>
<evidence type="ECO:0000256" key="1">
    <source>
        <dbReference type="ARBA" id="ARBA00006515"/>
    </source>
</evidence>
<keyword evidence="2" id="KW-0521">NADP</keyword>
<accession>A0A3M7LXG3</accession>
<dbReference type="InterPro" id="IPR023210">
    <property type="entry name" value="NADP_OxRdtase_dom"/>
</dbReference>
<keyword evidence="5" id="KW-0407">Ion channel</keyword>
<evidence type="ECO:0000256" key="2">
    <source>
        <dbReference type="ARBA" id="ARBA00022857"/>
    </source>
</evidence>
<evidence type="ECO:0000313" key="6">
    <source>
        <dbReference type="Proteomes" id="UP000265663"/>
    </source>
</evidence>
<feature type="domain" description="NADP-dependent oxidoreductase" evidence="4">
    <location>
        <begin position="21"/>
        <end position="345"/>
    </location>
</feature>
<dbReference type="AlphaFoldDB" id="A0A3M7LXG3"/>
<organism evidence="5 6">
    <name type="scientific">Pyrenophora seminiperda CCB06</name>
    <dbReference type="NCBI Taxonomy" id="1302712"/>
    <lineage>
        <taxon>Eukaryota</taxon>
        <taxon>Fungi</taxon>
        <taxon>Dikarya</taxon>
        <taxon>Ascomycota</taxon>
        <taxon>Pezizomycotina</taxon>
        <taxon>Dothideomycetes</taxon>
        <taxon>Pleosporomycetidae</taxon>
        <taxon>Pleosporales</taxon>
        <taxon>Pleosporineae</taxon>
        <taxon>Pleosporaceae</taxon>
        <taxon>Pyrenophora</taxon>
    </lineage>
</organism>
<keyword evidence="6" id="KW-1185">Reference proteome</keyword>
<evidence type="ECO:0000256" key="3">
    <source>
        <dbReference type="ARBA" id="ARBA00023002"/>
    </source>
</evidence>
<sequence length="350" mass="39604">MVDMEFRRLGPAGLKVSVFSLGGWLTYGGTQKGSIVKDCMQEAWNHGINFFDTAETYAAGECEIEMGKAFKELQWPRDEYVLSTKVRPFSLAMPCFRPRLNRTQVFFGTRRQEPNTRGLSKKHIVEGLKSSLARLDHSYVDVVFAHRFDPDVGMKEIVEAFTQTIRDLNLAYYWGTSEWSAEQIQEACDIAEKYNLIAPIVEQPQYNAFHRERFEKEYAPLYKKYQYGTTTWSPLASGILTGKYNDGIPEDSRYATNPEFFKNSVEALKTEEGQAKIRKVKELTKVAEKLGATTTQLALAWTAKNPNVSTVILGATKVEQVKDNCGAIKLLPKLTPEVMGEIEKILGNKP</sequence>